<evidence type="ECO:0000256" key="7">
    <source>
        <dbReference type="SAM" id="MobiDB-lite"/>
    </source>
</evidence>
<dbReference type="EMBL" id="JALJOQ010000021">
    <property type="protein sequence ID" value="KAK9809382.1"/>
    <property type="molecule type" value="Genomic_DNA"/>
</dbReference>
<proteinExistence type="inferred from homology"/>
<dbReference type="Gene3D" id="3.10.110.10">
    <property type="entry name" value="Ubiquitin Conjugating Enzyme"/>
    <property type="match status" value="1"/>
</dbReference>
<evidence type="ECO:0008006" key="12">
    <source>
        <dbReference type="Google" id="ProtNLM"/>
    </source>
</evidence>
<dbReference type="InterPro" id="IPR003323">
    <property type="entry name" value="OTU_dom"/>
</dbReference>
<accession>A0AAW1PN08</accession>
<comment type="subcellular location">
    <subcellularLocation>
        <location evidence="1">Cytoplasm</location>
    </subcellularLocation>
</comment>
<dbReference type="InterPro" id="IPR006575">
    <property type="entry name" value="RWD_dom"/>
</dbReference>
<feature type="domain" description="RWD" evidence="9">
    <location>
        <begin position="11"/>
        <end position="109"/>
    </location>
</feature>
<dbReference type="PANTHER" id="PTHR16301">
    <property type="entry name" value="IMPACT-RELATED"/>
    <property type="match status" value="1"/>
</dbReference>
<dbReference type="SUPFAM" id="SSF54001">
    <property type="entry name" value="Cysteine proteinases"/>
    <property type="match status" value="1"/>
</dbReference>
<dbReference type="GO" id="GO:0005737">
    <property type="term" value="C:cytoplasm"/>
    <property type="evidence" value="ECO:0007669"/>
    <property type="project" value="UniProtKB-SubCell"/>
</dbReference>
<feature type="region of interest" description="Disordered" evidence="7">
    <location>
        <begin position="114"/>
        <end position="156"/>
    </location>
</feature>
<dbReference type="GO" id="GO:0140469">
    <property type="term" value="P:GCN2-mediated signaling"/>
    <property type="evidence" value="ECO:0007669"/>
    <property type="project" value="TreeGrafter"/>
</dbReference>
<dbReference type="Gene3D" id="3.30.230.30">
    <property type="entry name" value="Impact, N-terminal domain"/>
    <property type="match status" value="1"/>
</dbReference>
<dbReference type="InterPro" id="IPR038765">
    <property type="entry name" value="Papain-like_cys_pep_sf"/>
</dbReference>
<protein>
    <recommendedName>
        <fullName evidence="12">Ubiquitinyl hydrolase 1</fullName>
    </recommendedName>
</protein>
<name>A0AAW1PN08_9CHLO</name>
<evidence type="ECO:0000313" key="11">
    <source>
        <dbReference type="Proteomes" id="UP001465755"/>
    </source>
</evidence>
<dbReference type="PANTHER" id="PTHR16301:SF25">
    <property type="entry name" value="PROTEIN IMPACT"/>
    <property type="match status" value="1"/>
</dbReference>
<comment type="caution">
    <text evidence="10">The sequence shown here is derived from an EMBL/GenBank/DDBJ whole genome shotgun (WGS) entry which is preliminary data.</text>
</comment>
<dbReference type="AlphaFoldDB" id="A0AAW1PN08"/>
<evidence type="ECO:0000259" key="8">
    <source>
        <dbReference type="PROSITE" id="PS50802"/>
    </source>
</evidence>
<dbReference type="GO" id="GO:0006446">
    <property type="term" value="P:regulation of translational initiation"/>
    <property type="evidence" value="ECO:0007669"/>
    <property type="project" value="TreeGrafter"/>
</dbReference>
<keyword evidence="4" id="KW-0678">Repressor</keyword>
<dbReference type="InterPro" id="IPR020568">
    <property type="entry name" value="Ribosomal_Su5_D2-typ_SF"/>
</dbReference>
<keyword evidence="5" id="KW-0810">Translation regulation</keyword>
<dbReference type="SUPFAM" id="SSF54495">
    <property type="entry name" value="UBC-like"/>
    <property type="match status" value="1"/>
</dbReference>
<keyword evidence="11" id="KW-1185">Reference proteome</keyword>
<keyword evidence="3" id="KW-0963">Cytoplasm</keyword>
<evidence type="ECO:0000256" key="1">
    <source>
        <dbReference type="ARBA" id="ARBA00004496"/>
    </source>
</evidence>
<dbReference type="InterPro" id="IPR016135">
    <property type="entry name" value="UBQ-conjugating_enzyme/RWD"/>
</dbReference>
<dbReference type="Gene3D" id="3.90.70.80">
    <property type="match status" value="1"/>
</dbReference>
<evidence type="ECO:0000256" key="5">
    <source>
        <dbReference type="ARBA" id="ARBA00022845"/>
    </source>
</evidence>
<dbReference type="InterPro" id="IPR001498">
    <property type="entry name" value="Impact_N"/>
</dbReference>
<dbReference type="InterPro" id="IPR036956">
    <property type="entry name" value="Impact_N_sf"/>
</dbReference>
<evidence type="ECO:0000256" key="2">
    <source>
        <dbReference type="ARBA" id="ARBA00007665"/>
    </source>
</evidence>
<sequence length="445" mass="48779">MPGEDLLQQQEEIDALEAIFAEDFCRFQEADLQACQVIVTGEQGQKVTLYAQLPASYPSVDPPIVRLLSDHLQDPALTRATQELGKLFTPGEVVIYEWLEWLRAQESLWTPHSPAAAAVSSQEKDAGSQQGQEAEVQRGAAMQTANPAGHGANHDDYQIIHGEPFVEKKSTFQAHVAEVHSKADVESAMASLLSNNKIQRATHNIMAFRFISESSGSPMQDCDDDGEDAAGKRLLHLLQIVEATNLTDRLPSRQPLEFVVADLRGGASSSSRTARAPVALLAKAEALVSDNLKAIKVTGDGRCMFRALAKGFAHNSGRILSGEAETVSADELRGAVSDALCRTGDRRENFSDALPGVRSEGGLTKYCQRLQSPKFWGGEVELFVLSKMVSTPIYIYRTAQEAGLNAQHRRGFVPMVSYGQEYEKEGRQPVRLLYRGSNHYDLLLP</sequence>
<dbReference type="SUPFAM" id="SSF54211">
    <property type="entry name" value="Ribosomal protein S5 domain 2-like"/>
    <property type="match status" value="1"/>
</dbReference>
<dbReference type="Pfam" id="PF05773">
    <property type="entry name" value="RWD"/>
    <property type="match status" value="1"/>
</dbReference>
<evidence type="ECO:0000313" key="10">
    <source>
        <dbReference type="EMBL" id="KAK9809382.1"/>
    </source>
</evidence>
<evidence type="ECO:0000256" key="4">
    <source>
        <dbReference type="ARBA" id="ARBA00022491"/>
    </source>
</evidence>
<dbReference type="InterPro" id="IPR023582">
    <property type="entry name" value="Impact"/>
</dbReference>
<keyword evidence="6" id="KW-0346">Stress response</keyword>
<gene>
    <name evidence="10" type="ORF">WJX73_010525</name>
</gene>
<dbReference type="CDD" id="cd23821">
    <property type="entry name" value="RWD_IMPACT"/>
    <property type="match status" value="1"/>
</dbReference>
<dbReference type="PROSITE" id="PS50908">
    <property type="entry name" value="RWD"/>
    <property type="match status" value="1"/>
</dbReference>
<feature type="domain" description="OTU" evidence="8">
    <location>
        <begin position="292"/>
        <end position="445"/>
    </location>
</feature>
<dbReference type="SMART" id="SM00591">
    <property type="entry name" value="RWD"/>
    <property type="match status" value="1"/>
</dbReference>
<organism evidence="10 11">
    <name type="scientific">Symbiochloris irregularis</name>
    <dbReference type="NCBI Taxonomy" id="706552"/>
    <lineage>
        <taxon>Eukaryota</taxon>
        <taxon>Viridiplantae</taxon>
        <taxon>Chlorophyta</taxon>
        <taxon>core chlorophytes</taxon>
        <taxon>Trebouxiophyceae</taxon>
        <taxon>Trebouxiales</taxon>
        <taxon>Trebouxiaceae</taxon>
        <taxon>Symbiochloris</taxon>
    </lineage>
</organism>
<dbReference type="Proteomes" id="UP001465755">
    <property type="component" value="Unassembled WGS sequence"/>
</dbReference>
<reference evidence="10 11" key="1">
    <citation type="journal article" date="2024" name="Nat. Commun.">
        <title>Phylogenomics reveals the evolutionary origins of lichenization in chlorophyte algae.</title>
        <authorList>
            <person name="Puginier C."/>
            <person name="Libourel C."/>
            <person name="Otte J."/>
            <person name="Skaloud P."/>
            <person name="Haon M."/>
            <person name="Grisel S."/>
            <person name="Petersen M."/>
            <person name="Berrin J.G."/>
            <person name="Delaux P.M."/>
            <person name="Dal Grande F."/>
            <person name="Keller J."/>
        </authorList>
    </citation>
    <scope>NUCLEOTIDE SEQUENCE [LARGE SCALE GENOMIC DNA]</scope>
    <source>
        <strain evidence="10 11">SAG 2036</strain>
    </source>
</reference>
<evidence type="ECO:0000256" key="3">
    <source>
        <dbReference type="ARBA" id="ARBA00022490"/>
    </source>
</evidence>
<comment type="similarity">
    <text evidence="2">Belongs to the IMPACT family.</text>
</comment>
<dbReference type="PROSITE" id="PS50802">
    <property type="entry name" value="OTU"/>
    <property type="match status" value="1"/>
</dbReference>
<evidence type="ECO:0000256" key="6">
    <source>
        <dbReference type="ARBA" id="ARBA00023016"/>
    </source>
</evidence>
<evidence type="ECO:0000259" key="9">
    <source>
        <dbReference type="PROSITE" id="PS50908"/>
    </source>
</evidence>
<dbReference type="Pfam" id="PF01205">
    <property type="entry name" value="Impact_N"/>
    <property type="match status" value="1"/>
</dbReference>
<dbReference type="Pfam" id="PF02338">
    <property type="entry name" value="OTU"/>
    <property type="match status" value="1"/>
</dbReference>